<dbReference type="PROSITE" id="PS00061">
    <property type="entry name" value="ADH_SHORT"/>
    <property type="match status" value="1"/>
</dbReference>
<dbReference type="PANTHER" id="PTHR42760:SF133">
    <property type="entry name" value="3-OXOACYL-[ACYL-CARRIER-PROTEIN] REDUCTASE"/>
    <property type="match status" value="1"/>
</dbReference>
<keyword evidence="2" id="KW-0560">Oxidoreductase</keyword>
<dbReference type="InterPro" id="IPR057326">
    <property type="entry name" value="KR_dom"/>
</dbReference>
<dbReference type="FunFam" id="3.40.50.720:FF:000084">
    <property type="entry name" value="Short-chain dehydrogenase reductase"/>
    <property type="match status" value="1"/>
</dbReference>
<dbReference type="AlphaFoldDB" id="A0AAW5RSX5"/>
<dbReference type="PANTHER" id="PTHR42760">
    <property type="entry name" value="SHORT-CHAIN DEHYDROGENASES/REDUCTASES FAMILY MEMBER"/>
    <property type="match status" value="1"/>
</dbReference>
<feature type="domain" description="Ketoreductase" evidence="3">
    <location>
        <begin position="8"/>
        <end position="188"/>
    </location>
</feature>
<organism evidence="4 5">
    <name type="scientific">Aeromonas media</name>
    <dbReference type="NCBI Taxonomy" id="651"/>
    <lineage>
        <taxon>Bacteria</taxon>
        <taxon>Pseudomonadati</taxon>
        <taxon>Pseudomonadota</taxon>
        <taxon>Gammaproteobacteria</taxon>
        <taxon>Aeromonadales</taxon>
        <taxon>Aeromonadaceae</taxon>
        <taxon>Aeromonas</taxon>
    </lineage>
</organism>
<reference evidence="4" key="1">
    <citation type="submission" date="2022-01" db="EMBL/GenBank/DDBJ databases">
        <title>Comparison of Fish pathogen Aeromonas spp.</title>
        <authorList>
            <person name="Dubey S."/>
            <person name="Sorum H."/>
            <person name="Munangandu H.M."/>
        </authorList>
    </citation>
    <scope>NUCLEOTIDE SEQUENCE</scope>
    <source>
        <strain evidence="4">SD/21-15</strain>
    </source>
</reference>
<dbReference type="PRINTS" id="PR00080">
    <property type="entry name" value="SDRFAMILY"/>
</dbReference>
<dbReference type="PRINTS" id="PR00081">
    <property type="entry name" value="GDHRDH"/>
</dbReference>
<dbReference type="RefSeq" id="WP_164537105.1">
    <property type="nucleotide sequence ID" value="NZ_JAJVCY010000059.1"/>
</dbReference>
<evidence type="ECO:0000313" key="5">
    <source>
        <dbReference type="Proteomes" id="UP001208651"/>
    </source>
</evidence>
<dbReference type="InterPro" id="IPR002347">
    <property type="entry name" value="SDR_fam"/>
</dbReference>
<protein>
    <submittedName>
        <fullName evidence="4">SDR family oxidoreductase</fullName>
    </submittedName>
</protein>
<proteinExistence type="inferred from homology"/>
<dbReference type="Pfam" id="PF13561">
    <property type="entry name" value="adh_short_C2"/>
    <property type="match status" value="1"/>
</dbReference>
<sequence>MSGLLQGKKVLVTGAGRGIGLAIARQFAAQGAALWLNGRDDVEIARVAEALHADFGVSCLPLCFDVAEPKAVKQAFQRLFTETRQLDVLVNNAGILDDALIGMVQQQQIERTFSTNSYSTLYCSQYAARLMQRAGGGSVINMTSIIGRVGNSGQAVYAGSKAAVIGITQSLAKELAASQIRVNAIAPGFIDTDMAHSIPEEKFAERVASIAMGRIGTPDEVAKVALFLASDLSSYVTGQVIGVDGGMVI</sequence>
<evidence type="ECO:0000256" key="1">
    <source>
        <dbReference type="ARBA" id="ARBA00006484"/>
    </source>
</evidence>
<accession>A0AAW5RSX5</accession>
<dbReference type="NCBIfam" id="NF009466">
    <property type="entry name" value="PRK12826.1-2"/>
    <property type="match status" value="1"/>
</dbReference>
<dbReference type="InterPro" id="IPR020904">
    <property type="entry name" value="Sc_DH/Rdtase_CS"/>
</dbReference>
<dbReference type="SUPFAM" id="SSF51735">
    <property type="entry name" value="NAD(P)-binding Rossmann-fold domains"/>
    <property type="match status" value="1"/>
</dbReference>
<comment type="caution">
    <text evidence="4">The sequence shown here is derived from an EMBL/GenBank/DDBJ whole genome shotgun (WGS) entry which is preliminary data.</text>
</comment>
<evidence type="ECO:0000259" key="3">
    <source>
        <dbReference type="SMART" id="SM00822"/>
    </source>
</evidence>
<dbReference type="EMBL" id="JAJVCY010000059">
    <property type="protein sequence ID" value="MCV3290507.1"/>
    <property type="molecule type" value="Genomic_DNA"/>
</dbReference>
<dbReference type="NCBIfam" id="NF005559">
    <property type="entry name" value="PRK07231.1"/>
    <property type="match status" value="1"/>
</dbReference>
<dbReference type="SMART" id="SM00822">
    <property type="entry name" value="PKS_KR"/>
    <property type="match status" value="1"/>
</dbReference>
<comment type="similarity">
    <text evidence="1">Belongs to the short-chain dehydrogenases/reductases (SDR) family.</text>
</comment>
<dbReference type="Proteomes" id="UP001208651">
    <property type="component" value="Unassembled WGS sequence"/>
</dbReference>
<dbReference type="InterPro" id="IPR036291">
    <property type="entry name" value="NAD(P)-bd_dom_sf"/>
</dbReference>
<gene>
    <name evidence="4" type="ORF">LZT28_20120</name>
</gene>
<name>A0AAW5RSX5_AERME</name>
<dbReference type="GO" id="GO:0016616">
    <property type="term" value="F:oxidoreductase activity, acting on the CH-OH group of donors, NAD or NADP as acceptor"/>
    <property type="evidence" value="ECO:0007669"/>
    <property type="project" value="TreeGrafter"/>
</dbReference>
<evidence type="ECO:0000313" key="4">
    <source>
        <dbReference type="EMBL" id="MCV3290507.1"/>
    </source>
</evidence>
<dbReference type="Gene3D" id="3.40.50.720">
    <property type="entry name" value="NAD(P)-binding Rossmann-like Domain"/>
    <property type="match status" value="1"/>
</dbReference>
<evidence type="ECO:0000256" key="2">
    <source>
        <dbReference type="ARBA" id="ARBA00023002"/>
    </source>
</evidence>